<keyword evidence="8" id="KW-1185">Reference proteome</keyword>
<feature type="transmembrane region" description="Helical" evidence="5">
    <location>
        <begin position="101"/>
        <end position="123"/>
    </location>
</feature>
<keyword evidence="4 5" id="KW-0472">Membrane</keyword>
<dbReference type="InterPro" id="IPR003807">
    <property type="entry name" value="DUF202"/>
</dbReference>
<dbReference type="AlphaFoldDB" id="A0A845B6B4"/>
<evidence type="ECO:0000313" key="8">
    <source>
        <dbReference type="Proteomes" id="UP000460715"/>
    </source>
</evidence>
<evidence type="ECO:0000256" key="5">
    <source>
        <dbReference type="SAM" id="Phobius"/>
    </source>
</evidence>
<evidence type="ECO:0000256" key="1">
    <source>
        <dbReference type="ARBA" id="ARBA00004127"/>
    </source>
</evidence>
<reference evidence="7 8" key="1">
    <citation type="submission" date="2019-03" db="EMBL/GenBank/DDBJ databases">
        <title>Roseomonas sp. a novel Roseomonas species isolated from Sea whip Gorgonian.</title>
        <authorList>
            <person name="Li F."/>
            <person name="Pan X."/>
            <person name="Huang S."/>
            <person name="Li Z."/>
            <person name="Meng B."/>
        </authorList>
    </citation>
    <scope>NUCLEOTIDE SEQUENCE [LARGE SCALE GENOMIC DNA]</scope>
    <source>
        <strain evidence="7 8">M0104</strain>
    </source>
</reference>
<gene>
    <name evidence="7" type="ORF">E0493_05160</name>
</gene>
<evidence type="ECO:0000259" key="6">
    <source>
        <dbReference type="Pfam" id="PF02656"/>
    </source>
</evidence>
<dbReference type="RefSeq" id="WP_160935851.1">
    <property type="nucleotide sequence ID" value="NZ_SNVJ01000003.1"/>
</dbReference>
<protein>
    <submittedName>
        <fullName evidence="7">DUF202 domain-containing protein</fullName>
    </submittedName>
</protein>
<sequence>MERTGSQPKDSADRRTELAADRTVLAAERTYAAWVRTGFAALASGVGAKKVMGGVLPEWGVLATGSVLVLFSAFCFIAAIWRELKAGAPPPQPDVQRLPRFLLFAVNGFLVLVCLAALAGVWFGETTG</sequence>
<comment type="subcellular location">
    <subcellularLocation>
        <location evidence="1">Endomembrane system</location>
        <topology evidence="1">Multi-pass membrane protein</topology>
    </subcellularLocation>
</comment>
<evidence type="ECO:0000256" key="4">
    <source>
        <dbReference type="ARBA" id="ARBA00023136"/>
    </source>
</evidence>
<evidence type="ECO:0000313" key="7">
    <source>
        <dbReference type="EMBL" id="MXP62741.1"/>
    </source>
</evidence>
<dbReference type="OrthoDB" id="582337at2"/>
<keyword evidence="3 5" id="KW-1133">Transmembrane helix</keyword>
<proteinExistence type="predicted"/>
<dbReference type="Proteomes" id="UP000460715">
    <property type="component" value="Unassembled WGS sequence"/>
</dbReference>
<dbReference type="Pfam" id="PF02656">
    <property type="entry name" value="DUF202"/>
    <property type="match status" value="1"/>
</dbReference>
<accession>A0A845B6B4</accession>
<evidence type="ECO:0000256" key="2">
    <source>
        <dbReference type="ARBA" id="ARBA00022692"/>
    </source>
</evidence>
<keyword evidence="2 5" id="KW-0812">Transmembrane</keyword>
<comment type="caution">
    <text evidence="7">The sequence shown here is derived from an EMBL/GenBank/DDBJ whole genome shotgun (WGS) entry which is preliminary data.</text>
</comment>
<evidence type="ECO:0000256" key="3">
    <source>
        <dbReference type="ARBA" id="ARBA00022989"/>
    </source>
</evidence>
<feature type="transmembrane region" description="Helical" evidence="5">
    <location>
        <begin position="59"/>
        <end position="81"/>
    </location>
</feature>
<dbReference type="GO" id="GO:0012505">
    <property type="term" value="C:endomembrane system"/>
    <property type="evidence" value="ECO:0007669"/>
    <property type="project" value="UniProtKB-SubCell"/>
</dbReference>
<dbReference type="EMBL" id="SNVJ01000003">
    <property type="protein sequence ID" value="MXP62741.1"/>
    <property type="molecule type" value="Genomic_DNA"/>
</dbReference>
<feature type="domain" description="DUF202" evidence="6">
    <location>
        <begin position="22"/>
        <end position="82"/>
    </location>
</feature>
<name>A0A845B6B4_9PROT</name>
<organism evidence="7 8">
    <name type="scientific">Teichococcus coralli</name>
    <dbReference type="NCBI Taxonomy" id="2545983"/>
    <lineage>
        <taxon>Bacteria</taxon>
        <taxon>Pseudomonadati</taxon>
        <taxon>Pseudomonadota</taxon>
        <taxon>Alphaproteobacteria</taxon>
        <taxon>Acetobacterales</taxon>
        <taxon>Roseomonadaceae</taxon>
        <taxon>Roseomonas</taxon>
    </lineage>
</organism>